<protein>
    <submittedName>
        <fullName evidence="1">Uncharacterized protein LOC103521301</fullName>
    </submittedName>
</protein>
<dbReference type="Proteomes" id="UP000887013">
    <property type="component" value="Unassembled WGS sequence"/>
</dbReference>
<organism evidence="1 2">
    <name type="scientific">Nephila pilipes</name>
    <name type="common">Giant wood spider</name>
    <name type="synonym">Nephila maculata</name>
    <dbReference type="NCBI Taxonomy" id="299642"/>
    <lineage>
        <taxon>Eukaryota</taxon>
        <taxon>Metazoa</taxon>
        <taxon>Ecdysozoa</taxon>
        <taxon>Arthropoda</taxon>
        <taxon>Chelicerata</taxon>
        <taxon>Arachnida</taxon>
        <taxon>Araneae</taxon>
        <taxon>Araneomorphae</taxon>
        <taxon>Entelegynae</taxon>
        <taxon>Araneoidea</taxon>
        <taxon>Nephilidae</taxon>
        <taxon>Nephila</taxon>
    </lineage>
</organism>
<accession>A0A8X6JZZ0</accession>
<name>A0A8X6JZZ0_NEPPI</name>
<dbReference type="OrthoDB" id="6435947at2759"/>
<evidence type="ECO:0000313" key="1">
    <source>
        <dbReference type="EMBL" id="GFS49972.1"/>
    </source>
</evidence>
<reference evidence="1" key="1">
    <citation type="submission" date="2020-08" db="EMBL/GenBank/DDBJ databases">
        <title>Multicomponent nature underlies the extraordinary mechanical properties of spider dragline silk.</title>
        <authorList>
            <person name="Kono N."/>
            <person name="Nakamura H."/>
            <person name="Mori M."/>
            <person name="Yoshida Y."/>
            <person name="Ohtoshi R."/>
            <person name="Malay A.D."/>
            <person name="Moran D.A.P."/>
            <person name="Tomita M."/>
            <person name="Numata K."/>
            <person name="Arakawa K."/>
        </authorList>
    </citation>
    <scope>NUCLEOTIDE SEQUENCE</scope>
</reference>
<evidence type="ECO:0000313" key="2">
    <source>
        <dbReference type="Proteomes" id="UP000887013"/>
    </source>
</evidence>
<sequence length="121" mass="14241">MPRVTDHIILNSNEDISKKRLKTTIKKLFEKKQLDYYTAVLNQWIKDGVIEDVPFNEIEKKSHYLPLTSVFKESYTMKVRPMFDASCKYKNSLSLSDCLEKGPNLLDEIYSHLTEIPKRKK</sequence>
<keyword evidence="2" id="KW-1185">Reference proteome</keyword>
<comment type="caution">
    <text evidence="1">The sequence shown here is derived from an EMBL/GenBank/DDBJ whole genome shotgun (WGS) entry which is preliminary data.</text>
</comment>
<dbReference type="AlphaFoldDB" id="A0A8X6JZZ0"/>
<dbReference type="EMBL" id="BMAW01045417">
    <property type="protein sequence ID" value="GFS49972.1"/>
    <property type="molecule type" value="Genomic_DNA"/>
</dbReference>
<proteinExistence type="predicted"/>
<gene>
    <name evidence="1" type="primary">LOC103521301</name>
    <name evidence="1" type="ORF">NPIL_317071</name>
</gene>